<feature type="region of interest" description="Disordered" evidence="1">
    <location>
        <begin position="212"/>
        <end position="437"/>
    </location>
</feature>
<comment type="caution">
    <text evidence="2">The sequence shown here is derived from an EMBL/GenBank/DDBJ whole genome shotgun (WGS) entry which is preliminary data.</text>
</comment>
<gene>
    <name evidence="2" type="ORF">C1H76_7146</name>
</gene>
<feature type="compositionally biased region" description="Low complexity" evidence="1">
    <location>
        <begin position="934"/>
        <end position="944"/>
    </location>
</feature>
<sequence length="1006" mass="111052">MAGTPSMGDVLMLSHTAKSIGKAFGIKAPGVPQDFFEVERETDGLADSLKLLAYILEEDESILHATSQVQQGIFTILASAQMTLRDLSAFVERYSIYARTQSQAGTSAEKTWSKSTLTDWDKLPWTRDGGDMTTLRSLLMMHCSTVTMTTQALHSQSSDRLEKTILPLADKLEEIHDGNPGHLNRQLEELHFISMTIMHEQRTAALATRNGSFSPQMQDFDMPTPTPPTDVQRPEGLNLPSLQAVETLTSIPAPRSRTNRQGLSESLTQLHLARDAEGWKVRKRTSSQYSTMDAEVRPRPQSQLVDSVQRSKRSKSADGPSGSRFPFFTGSDREAPTVSRINTGGQSEQDLPQCPPTPRRLQKRRQPSTHRKSMPLPDSIDYAIHGRNDVGQTAARSSQMEDPDVTSNEPEDEPPQLPTPPRSRSGTGILSDSPPSEAAFTENLLKDTIKMFDERGRLVEALSAEPKGSQRQAASINTIISKACRILVLKRKSESGIGGTWNTSIWIIASDFSVRLEQPLSTSLQPRSLAPHVAVKLPERVALTIPSKIQYHTPVWGCSTESSGTTLMAERVTYTFLSALAASRFQSVIFGQQLLDTFRIDRATLIRPGGGGRKFLYKVLGSEEQICSQQRIRLWEDDGDATPSTTAGGVLGLMHVQPTFGQGWIKWWVNSSRVSQIKNKSNGVVEIRGIDCLVSKPVPQPLRTVDNFTQCSLVSGVPLSAFDMAGSQISSERPSTSMSLRDDARSRHSRSPSLANMRTDDTAPPLPPTPQVNTYRSASSVFRRSSRSRSRSGSRSHREPSPNSVPADTDEPVPPVLRSDSTQTQVTTRSMSNTSALKQASAATSVSLALPPTPGKWDTPISPRSYKPRKSSDIPPVPSRTLAEPLHIAAPSPTPTTQPSQAKSHSRADSRIDTRADSRLAAREFDSMSFVSQKSKATTTVSTKSKARSWKSGRRKSKDYQRNEPREEKKKVVHGIKIYFSTEDDKRRFLACVYRARERMLPLPDF</sequence>
<evidence type="ECO:0000313" key="3">
    <source>
        <dbReference type="Proteomes" id="UP000308133"/>
    </source>
</evidence>
<feature type="compositionally biased region" description="Low complexity" evidence="1">
    <location>
        <begin position="889"/>
        <end position="902"/>
    </location>
</feature>
<evidence type="ECO:0000256" key="1">
    <source>
        <dbReference type="SAM" id="MobiDB-lite"/>
    </source>
</evidence>
<feature type="compositionally biased region" description="Basic residues" evidence="1">
    <location>
        <begin position="360"/>
        <end position="373"/>
    </location>
</feature>
<protein>
    <submittedName>
        <fullName evidence="2">Uncharacterized protein</fullName>
    </submittedName>
</protein>
<feature type="compositionally biased region" description="Basic residues" evidence="1">
    <location>
        <begin position="784"/>
        <end position="795"/>
    </location>
</feature>
<name>A0A4U7AR90_9PEZI</name>
<organism evidence="2 3">
    <name type="scientific">Elsinoe australis</name>
    <dbReference type="NCBI Taxonomy" id="40998"/>
    <lineage>
        <taxon>Eukaryota</taxon>
        <taxon>Fungi</taxon>
        <taxon>Dikarya</taxon>
        <taxon>Ascomycota</taxon>
        <taxon>Pezizomycotina</taxon>
        <taxon>Dothideomycetes</taxon>
        <taxon>Dothideomycetidae</taxon>
        <taxon>Myriangiales</taxon>
        <taxon>Elsinoaceae</taxon>
        <taxon>Elsinoe</taxon>
    </lineage>
</organism>
<feature type="compositionally biased region" description="Polar residues" evidence="1">
    <location>
        <begin position="422"/>
        <end position="434"/>
    </location>
</feature>
<feature type="compositionally biased region" description="Basic and acidic residues" evidence="1">
    <location>
        <begin position="958"/>
        <end position="968"/>
    </location>
</feature>
<reference evidence="2 3" key="1">
    <citation type="submission" date="2018-02" db="EMBL/GenBank/DDBJ databases">
        <title>Draft genome sequences of Elsinoe sp., causing black scab on jojoba.</title>
        <authorList>
            <person name="Stodart B."/>
            <person name="Jeffress S."/>
            <person name="Ash G."/>
            <person name="Arun Chinnappa K."/>
        </authorList>
    </citation>
    <scope>NUCLEOTIDE SEQUENCE [LARGE SCALE GENOMIC DNA]</scope>
    <source>
        <strain evidence="2 3">Hillstone_2</strain>
    </source>
</reference>
<feature type="compositionally biased region" description="Polar residues" evidence="1">
    <location>
        <begin position="240"/>
        <end position="250"/>
    </location>
</feature>
<feature type="region of interest" description="Disordered" evidence="1">
    <location>
        <begin position="726"/>
        <end position="914"/>
    </location>
</feature>
<feature type="compositionally biased region" description="Polar residues" evidence="1">
    <location>
        <begin position="727"/>
        <end position="739"/>
    </location>
</feature>
<evidence type="ECO:0000313" key="2">
    <source>
        <dbReference type="EMBL" id="TKX20758.1"/>
    </source>
</evidence>
<feature type="compositionally biased region" description="Polar residues" evidence="1">
    <location>
        <begin position="339"/>
        <end position="350"/>
    </location>
</feature>
<dbReference type="EMBL" id="PTQR01000086">
    <property type="protein sequence ID" value="TKX20758.1"/>
    <property type="molecule type" value="Genomic_DNA"/>
</dbReference>
<dbReference type="Proteomes" id="UP000308133">
    <property type="component" value="Unassembled WGS sequence"/>
</dbReference>
<feature type="compositionally biased region" description="Polar residues" evidence="1">
    <location>
        <begin position="259"/>
        <end position="269"/>
    </location>
</feature>
<feature type="compositionally biased region" description="Basic residues" evidence="1">
    <location>
        <begin position="945"/>
        <end position="957"/>
    </location>
</feature>
<accession>A0A4U7AR90</accession>
<feature type="compositionally biased region" description="Polar residues" evidence="1">
    <location>
        <begin position="819"/>
        <end position="847"/>
    </location>
</feature>
<feature type="compositionally biased region" description="Polar residues" evidence="1">
    <location>
        <begin position="390"/>
        <end position="400"/>
    </location>
</feature>
<feature type="region of interest" description="Disordered" evidence="1">
    <location>
        <begin position="934"/>
        <end position="968"/>
    </location>
</feature>
<feature type="compositionally biased region" description="Acidic residues" evidence="1">
    <location>
        <begin position="401"/>
        <end position="414"/>
    </location>
</feature>
<proteinExistence type="predicted"/>
<dbReference type="AlphaFoldDB" id="A0A4U7AR90"/>